<feature type="compositionally biased region" description="Pro residues" evidence="1">
    <location>
        <begin position="26"/>
        <end position="41"/>
    </location>
</feature>
<feature type="compositionally biased region" description="Low complexity" evidence="1">
    <location>
        <begin position="359"/>
        <end position="375"/>
    </location>
</feature>
<evidence type="ECO:0000313" key="2">
    <source>
        <dbReference type="EMBL" id="KAJ3489985.1"/>
    </source>
</evidence>
<feature type="compositionally biased region" description="Low complexity" evidence="1">
    <location>
        <begin position="133"/>
        <end position="146"/>
    </location>
</feature>
<feature type="region of interest" description="Disordered" evidence="1">
    <location>
        <begin position="346"/>
        <end position="383"/>
    </location>
</feature>
<dbReference type="Proteomes" id="UP001212997">
    <property type="component" value="Unassembled WGS sequence"/>
</dbReference>
<feature type="compositionally biased region" description="Polar residues" evidence="1">
    <location>
        <begin position="349"/>
        <end position="358"/>
    </location>
</feature>
<feature type="compositionally biased region" description="Polar residues" evidence="1">
    <location>
        <begin position="82"/>
        <end position="103"/>
    </location>
</feature>
<feature type="region of interest" description="Disordered" evidence="1">
    <location>
        <begin position="306"/>
        <end position="328"/>
    </location>
</feature>
<evidence type="ECO:0000256" key="1">
    <source>
        <dbReference type="SAM" id="MobiDB-lite"/>
    </source>
</evidence>
<evidence type="ECO:0000313" key="3">
    <source>
        <dbReference type="Proteomes" id="UP001212997"/>
    </source>
</evidence>
<feature type="compositionally biased region" description="Polar residues" evidence="1">
    <location>
        <begin position="402"/>
        <end position="417"/>
    </location>
</feature>
<dbReference type="EMBL" id="JANAWD010000035">
    <property type="protein sequence ID" value="KAJ3489985.1"/>
    <property type="molecule type" value="Genomic_DNA"/>
</dbReference>
<feature type="region of interest" description="Disordered" evidence="1">
    <location>
        <begin position="232"/>
        <end position="252"/>
    </location>
</feature>
<feature type="region of interest" description="Disordered" evidence="1">
    <location>
        <begin position="133"/>
        <end position="169"/>
    </location>
</feature>
<accession>A0AAD5YI30</accession>
<feature type="region of interest" description="Disordered" evidence="1">
    <location>
        <begin position="24"/>
        <end position="109"/>
    </location>
</feature>
<protein>
    <submittedName>
        <fullName evidence="2">Uncharacterized protein</fullName>
    </submittedName>
</protein>
<sequence>MDIAFDACYCPVCTREILPKRIQVPVAPPTPPSPAPPPSSPTQPTKSDAPSTRLARGKNGTIRARAGGLVHGTGRVKPNGTIKRSPTKDQQSQPKKASEQSKPSAPVRYRTVIDQGPTPLYCSDECRLADLQSSFHSSPDDSSGSDTNPAPLLSAPRPSHNKAKIIPPSNGVLNTSRAYMLFAQCFDDVPPCPPPPPLLRSDTNSSNDSVPNDYQSGVMMAARRIEAALCPEKPKRSSFDPPADPEYNSSKVIPGWTDGSSAWRTSVYNMAAPPRDYTNKTALEDQRTAYKTTVAFSHRSRGVYSTVTDTSIPSPSSTTSLPATSTRSTSEIDLVNKFSETFARRSESRISMTTHRPLSTSPSGSSRSYPSVSGSNHRREVSILKPGAEGKLLVPNVKMRRTSSTASSLDGTSTSGSFKRVRSPLSRQNSDYSQAVEEEDVSHFVSTSAKKGVKQDSGRSWSYSDLATYPILQLPPKKEIKYEKQIIDGKEMVVPVEVDAPTHRKRLFLFNPKCTTPPVPQGTF</sequence>
<dbReference type="AlphaFoldDB" id="A0AAD5YI30"/>
<feature type="region of interest" description="Disordered" evidence="1">
    <location>
        <begin position="399"/>
        <end position="434"/>
    </location>
</feature>
<comment type="caution">
    <text evidence="2">The sequence shown here is derived from an EMBL/GenBank/DDBJ whole genome shotgun (WGS) entry which is preliminary data.</text>
</comment>
<name>A0AAD5YI30_9APHY</name>
<organism evidence="2 3">
    <name type="scientific">Meripilus lineatus</name>
    <dbReference type="NCBI Taxonomy" id="2056292"/>
    <lineage>
        <taxon>Eukaryota</taxon>
        <taxon>Fungi</taxon>
        <taxon>Dikarya</taxon>
        <taxon>Basidiomycota</taxon>
        <taxon>Agaricomycotina</taxon>
        <taxon>Agaricomycetes</taxon>
        <taxon>Polyporales</taxon>
        <taxon>Meripilaceae</taxon>
        <taxon>Meripilus</taxon>
    </lineage>
</organism>
<proteinExistence type="predicted"/>
<keyword evidence="3" id="KW-1185">Reference proteome</keyword>
<reference evidence="2" key="1">
    <citation type="submission" date="2022-07" db="EMBL/GenBank/DDBJ databases">
        <title>Genome Sequence of Physisporinus lineatus.</title>
        <authorList>
            <person name="Buettner E."/>
        </authorList>
    </citation>
    <scope>NUCLEOTIDE SEQUENCE</scope>
    <source>
        <strain evidence="2">VT162</strain>
    </source>
</reference>
<gene>
    <name evidence="2" type="ORF">NLI96_g1741</name>
</gene>